<evidence type="ECO:0000313" key="1">
    <source>
        <dbReference type="EMBL" id="GAA3996897.1"/>
    </source>
</evidence>
<gene>
    <name evidence="1" type="ORF">GCM10022279_20650</name>
</gene>
<reference evidence="2" key="1">
    <citation type="journal article" date="2019" name="Int. J. Syst. Evol. Microbiol.">
        <title>The Global Catalogue of Microorganisms (GCM) 10K type strain sequencing project: providing services to taxonomists for standard genome sequencing and annotation.</title>
        <authorList>
            <consortium name="The Broad Institute Genomics Platform"/>
            <consortium name="The Broad Institute Genome Sequencing Center for Infectious Disease"/>
            <person name="Wu L."/>
            <person name="Ma J."/>
        </authorList>
    </citation>
    <scope>NUCLEOTIDE SEQUENCE [LARGE SCALE GENOMIC DNA]</scope>
    <source>
        <strain evidence="2">JCM 17561</strain>
    </source>
</reference>
<evidence type="ECO:0008006" key="3">
    <source>
        <dbReference type="Google" id="ProtNLM"/>
    </source>
</evidence>
<comment type="caution">
    <text evidence="1">The sequence shown here is derived from an EMBL/GenBank/DDBJ whole genome shotgun (WGS) entry which is preliminary data.</text>
</comment>
<protein>
    <recommendedName>
        <fullName evidence="3">Serine/threonine protein kinase</fullName>
    </recommendedName>
</protein>
<name>A0ABP7RFW5_9BURK</name>
<organism evidence="1 2">
    <name type="scientific">Comamonas faecalis</name>
    <dbReference type="NCBI Taxonomy" id="1387849"/>
    <lineage>
        <taxon>Bacteria</taxon>
        <taxon>Pseudomonadati</taxon>
        <taxon>Pseudomonadota</taxon>
        <taxon>Betaproteobacteria</taxon>
        <taxon>Burkholderiales</taxon>
        <taxon>Comamonadaceae</taxon>
        <taxon>Comamonas</taxon>
    </lineage>
</organism>
<dbReference type="EMBL" id="BAABBP010000017">
    <property type="protein sequence ID" value="GAA3996897.1"/>
    <property type="molecule type" value="Genomic_DNA"/>
</dbReference>
<dbReference type="RefSeq" id="WP_344869622.1">
    <property type="nucleotide sequence ID" value="NZ_BAABBP010000017.1"/>
</dbReference>
<keyword evidence="2" id="KW-1185">Reference proteome</keyword>
<evidence type="ECO:0000313" key="2">
    <source>
        <dbReference type="Proteomes" id="UP001501627"/>
    </source>
</evidence>
<accession>A0ABP7RFW5</accession>
<dbReference type="Proteomes" id="UP001501627">
    <property type="component" value="Unassembled WGS sequence"/>
</dbReference>
<proteinExistence type="predicted"/>
<sequence>MHDHPTTVPDYALFLAQQLPLQQANIAPYHLAGEQLWIKRAGPRHGMAPYRALGALARVLRLPVLRPVPNLGGTAAIAIEVRRLRQLHDAGLRVPTVLAACEQGFAMRHLAPDGQGTPTLADVIEQAIGEGAQAVLAQWQRGLQLLDAVHGRGQCLSQAFARNMVCCPDGMLACIDFEDDPAAALPLALCQLRDALAYVHSTALYLHEARAFAGARALWRQWLAQPLRGPDFDAALAQTLTRLRWLRHLPADRRWGRDTQRLRAAHDLLLGPAT</sequence>